<keyword evidence="2" id="KW-1185">Reference proteome</keyword>
<dbReference type="AlphaFoldDB" id="A0A1X7J7H0"/>
<accession>A0A1X7J7H0</accession>
<dbReference type="Proteomes" id="UP000192980">
    <property type="component" value="Unassembled WGS sequence"/>
</dbReference>
<dbReference type="STRING" id="561061.SAMN05660862_1476"/>
<organism evidence="1 2">
    <name type="scientific">Sphingobacterium psychroaquaticum</name>
    <dbReference type="NCBI Taxonomy" id="561061"/>
    <lineage>
        <taxon>Bacteria</taxon>
        <taxon>Pseudomonadati</taxon>
        <taxon>Bacteroidota</taxon>
        <taxon>Sphingobacteriia</taxon>
        <taxon>Sphingobacteriales</taxon>
        <taxon>Sphingobacteriaceae</taxon>
        <taxon>Sphingobacterium</taxon>
    </lineage>
</organism>
<dbReference type="SUPFAM" id="SSF56935">
    <property type="entry name" value="Porins"/>
    <property type="match status" value="1"/>
</dbReference>
<name>A0A1X7J7H0_9SPHI</name>
<dbReference type="Gene3D" id="2.40.160.60">
    <property type="entry name" value="Outer membrane protein transport protein (OMPP1/FadL/TodX)"/>
    <property type="match status" value="1"/>
</dbReference>
<dbReference type="RefSeq" id="WP_085472322.1">
    <property type="nucleotide sequence ID" value="NZ_CP038029.1"/>
</dbReference>
<dbReference type="EMBL" id="FXAU01000002">
    <property type="protein sequence ID" value="SMG22934.1"/>
    <property type="molecule type" value="Genomic_DNA"/>
</dbReference>
<reference evidence="1 2" key="1">
    <citation type="submission" date="2017-04" db="EMBL/GenBank/DDBJ databases">
        <authorList>
            <person name="Afonso C.L."/>
            <person name="Miller P.J."/>
            <person name="Scott M.A."/>
            <person name="Spackman E."/>
            <person name="Goraichik I."/>
            <person name="Dimitrov K.M."/>
            <person name="Suarez D.L."/>
            <person name="Swayne D.E."/>
        </authorList>
    </citation>
    <scope>NUCLEOTIDE SEQUENCE [LARGE SCALE GENOMIC DNA]</scope>
    <source>
        <strain evidence="1 2">DSM 22418</strain>
    </source>
</reference>
<evidence type="ECO:0000313" key="1">
    <source>
        <dbReference type="EMBL" id="SMG22934.1"/>
    </source>
</evidence>
<gene>
    <name evidence="1" type="ORF">SAMN05660862_1476</name>
</gene>
<evidence type="ECO:0000313" key="2">
    <source>
        <dbReference type="Proteomes" id="UP000192980"/>
    </source>
</evidence>
<sequence length="440" mass="48555">MHILFKGTFSKIASQLLLGLSLLSVQQAYAQKSTSHSPYSQFGLGQMREDLLPQTRAMGGVSTGVRYLNGLPTLNLSNPASYSAMNRTIMEAGLYGNLTQLSKNESSDNTADFAFSHIAIGIPLNKFGGLAFGLLPFSDVGYSATSTQSIDTLNYRTLIEGQGGVNKAFLGYGVSPIKGLSIGANVGFLFGNLYDITKVEFPNALGAYQTQQKTTRNIRGASFDYGVQYSKSLGRKYNLTVGYSGSLDNQITAKTNRMVTISEPSFEEDYEAPPLDTTSIYQVGNRKLNLPLKHNFGVTLSKGYNWMVGADFKYADWSKYQVRDGENKLGKSYGFAVGGQIKPDPTSVRYLNQVDYRLGFRYNQTPVVFRNQQINDMAVTIGLGLPLPESNFGRTFSQVNISAEFGQQGTLKNNLVRERYININLGFTINDSWFIRRSLD</sequence>
<proteinExistence type="predicted"/>
<dbReference type="OrthoDB" id="1491239at2"/>
<protein>
    <submittedName>
        <fullName evidence="1">Uncharacterized protein</fullName>
    </submittedName>
</protein>